<keyword evidence="1" id="KW-1133">Transmembrane helix</keyword>
<dbReference type="RefSeq" id="WP_028540147.1">
    <property type="nucleotide sequence ID" value="NZ_FXAE01000032.1"/>
</dbReference>
<keyword evidence="1" id="KW-0472">Membrane</keyword>
<name>A0ABY1LZL4_9BACL</name>
<reference evidence="2 3" key="1">
    <citation type="submission" date="2017-04" db="EMBL/GenBank/DDBJ databases">
        <authorList>
            <person name="Varghese N."/>
            <person name="Submissions S."/>
        </authorList>
    </citation>
    <scope>NUCLEOTIDE SEQUENCE [LARGE SCALE GENOMIC DNA]</scope>
    <source>
        <strain evidence="2 3">J12</strain>
    </source>
</reference>
<dbReference type="Pfam" id="PF07301">
    <property type="entry name" value="DUF1453"/>
    <property type="match status" value="1"/>
</dbReference>
<proteinExistence type="predicted"/>
<evidence type="ECO:0000313" key="2">
    <source>
        <dbReference type="EMBL" id="SMF41554.1"/>
    </source>
</evidence>
<feature type="transmembrane region" description="Helical" evidence="1">
    <location>
        <begin position="66"/>
        <end position="85"/>
    </location>
</feature>
<accession>A0ABY1LZL4</accession>
<dbReference type="EMBL" id="FXAE01000032">
    <property type="protein sequence ID" value="SMF41554.1"/>
    <property type="molecule type" value="Genomic_DNA"/>
</dbReference>
<protein>
    <recommendedName>
        <fullName evidence="4">DUF1453 domain-containing protein</fullName>
    </recommendedName>
</protein>
<keyword evidence="1" id="KW-0812">Transmembrane</keyword>
<feature type="transmembrane region" description="Helical" evidence="1">
    <location>
        <begin position="138"/>
        <end position="158"/>
    </location>
</feature>
<evidence type="ECO:0000313" key="3">
    <source>
        <dbReference type="Proteomes" id="UP000192939"/>
    </source>
</evidence>
<evidence type="ECO:0008006" key="4">
    <source>
        <dbReference type="Google" id="ProtNLM"/>
    </source>
</evidence>
<dbReference type="Proteomes" id="UP000192939">
    <property type="component" value="Unassembled WGS sequence"/>
</dbReference>
<dbReference type="InterPro" id="IPR058247">
    <property type="entry name" value="DUF1453"/>
</dbReference>
<sequence length="170" mass="19522">MNTQIIIFALLAFFILHRVYRRLRRNFGWQPLNSRRLQVSTVIMTIFGFILFISGSSHISSLISDLAGTALGIILATCSAAMTRFEQREGRLHYMPNLWIGMIVTLLFLIRFLFRFYVAFTQTGVSSAEQWQGITGGWTAGLMFVMISYYVTYNLFLLRKQKAKMAEPSV</sequence>
<evidence type="ECO:0000256" key="1">
    <source>
        <dbReference type="SAM" id="Phobius"/>
    </source>
</evidence>
<comment type="caution">
    <text evidence="2">The sequence shown here is derived from an EMBL/GenBank/DDBJ whole genome shotgun (WGS) entry which is preliminary data.</text>
</comment>
<gene>
    <name evidence="2" type="ORF">SAMN02744124_02921</name>
</gene>
<feature type="transmembrane region" description="Helical" evidence="1">
    <location>
        <begin position="42"/>
        <end position="60"/>
    </location>
</feature>
<keyword evidence="3" id="KW-1185">Reference proteome</keyword>
<feature type="transmembrane region" description="Helical" evidence="1">
    <location>
        <begin position="97"/>
        <end position="118"/>
    </location>
</feature>
<feature type="transmembrane region" description="Helical" evidence="1">
    <location>
        <begin position="6"/>
        <end position="21"/>
    </location>
</feature>
<organism evidence="2 3">
    <name type="scientific">Paenibacillus barengoltzii J12</name>
    <dbReference type="NCBI Taxonomy" id="935846"/>
    <lineage>
        <taxon>Bacteria</taxon>
        <taxon>Bacillati</taxon>
        <taxon>Bacillota</taxon>
        <taxon>Bacilli</taxon>
        <taxon>Bacillales</taxon>
        <taxon>Paenibacillaceae</taxon>
        <taxon>Paenibacillus</taxon>
    </lineage>
</organism>